<evidence type="ECO:0000313" key="7">
    <source>
        <dbReference type="Proteomes" id="UP000054705"/>
    </source>
</evidence>
<protein>
    <recommendedName>
        <fullName evidence="4">Flagellar hook protein FlgE</fullName>
    </recommendedName>
</protein>
<evidence type="ECO:0000313" key="6">
    <source>
        <dbReference type="EMBL" id="KUK81055.1"/>
    </source>
</evidence>
<dbReference type="InterPro" id="IPR037925">
    <property type="entry name" value="FlgE/F/G-like"/>
</dbReference>
<dbReference type="AlphaFoldDB" id="A0A124FYF8"/>
<feature type="domain" description="Flagellar basal-body/hook protein C-terminal" evidence="5">
    <location>
        <begin position="52"/>
        <end position="96"/>
    </location>
</feature>
<dbReference type="NCBIfam" id="TIGR03506">
    <property type="entry name" value="FlgEFG_subfam"/>
    <property type="match status" value="1"/>
</dbReference>
<dbReference type="PATRIC" id="fig|110500.4.peg.196"/>
<reference evidence="7" key="1">
    <citation type="journal article" date="2015" name="MBio">
        <title>Genome-Resolved Metagenomic Analysis Reveals Roles for Candidate Phyla and Other Microbial Community Members in Biogeochemical Transformations in Oil Reservoirs.</title>
        <authorList>
            <person name="Hu P."/>
            <person name="Tom L."/>
            <person name="Singh A."/>
            <person name="Thomas B.C."/>
            <person name="Baker B.J."/>
            <person name="Piceno Y.M."/>
            <person name="Andersen G.L."/>
            <person name="Banfield J.F."/>
        </authorList>
    </citation>
    <scope>NUCLEOTIDE SEQUENCE [LARGE SCALE GENOMIC DNA]</scope>
</reference>
<keyword evidence="6" id="KW-0282">Flagellum</keyword>
<keyword evidence="6" id="KW-0966">Cell projection</keyword>
<dbReference type="Proteomes" id="UP000054705">
    <property type="component" value="Unassembled WGS sequence"/>
</dbReference>
<dbReference type="GO" id="GO:0005829">
    <property type="term" value="C:cytosol"/>
    <property type="evidence" value="ECO:0007669"/>
    <property type="project" value="TreeGrafter"/>
</dbReference>
<dbReference type="GO" id="GO:0009424">
    <property type="term" value="C:bacterial-type flagellum hook"/>
    <property type="evidence" value="ECO:0007669"/>
    <property type="project" value="TreeGrafter"/>
</dbReference>
<dbReference type="EMBL" id="LGGS01000180">
    <property type="protein sequence ID" value="KUK81055.1"/>
    <property type="molecule type" value="Genomic_DNA"/>
</dbReference>
<dbReference type="GO" id="GO:0071978">
    <property type="term" value="P:bacterial-type flagellum-dependent swarming motility"/>
    <property type="evidence" value="ECO:0007669"/>
    <property type="project" value="TreeGrafter"/>
</dbReference>
<dbReference type="InterPro" id="IPR020013">
    <property type="entry name" value="Flagellar_FlgE/F/G"/>
</dbReference>
<comment type="similarity">
    <text evidence="2 4">Belongs to the flagella basal body rod proteins family.</text>
</comment>
<organism evidence="6 7">
    <name type="scientific">Pelotomaculum thermopropionicum</name>
    <dbReference type="NCBI Taxonomy" id="110500"/>
    <lineage>
        <taxon>Bacteria</taxon>
        <taxon>Bacillati</taxon>
        <taxon>Bacillota</taxon>
        <taxon>Clostridia</taxon>
        <taxon>Eubacteriales</taxon>
        <taxon>Desulfotomaculaceae</taxon>
        <taxon>Pelotomaculum</taxon>
    </lineage>
</organism>
<proteinExistence type="inferred from homology"/>
<comment type="function">
    <text evidence="4">A flexible structure which links the flagellar filament to the drive apparatus in the basal body.</text>
</comment>
<feature type="non-terminal residue" evidence="6">
    <location>
        <position position="1"/>
    </location>
</feature>
<comment type="subcellular location">
    <subcellularLocation>
        <location evidence="1 4">Bacterial flagellum basal body</location>
    </subcellularLocation>
</comment>
<gene>
    <name evidence="6" type="ORF">XD97_0739</name>
</gene>
<name>A0A124FYF8_9FIRM</name>
<evidence type="ECO:0000256" key="1">
    <source>
        <dbReference type="ARBA" id="ARBA00004117"/>
    </source>
</evidence>
<sequence>ISPANPVGLAMFPNQDGLERMGQNVYIESVVSGEPIDEFGTPNSGGYGTISSGYLEMSNVDLTDEFTSMITTQRGYQANARTITVSDKMIEELLSLKR</sequence>
<dbReference type="InterPro" id="IPR010930">
    <property type="entry name" value="Flg_bb/hook_C_dom"/>
</dbReference>
<dbReference type="PANTHER" id="PTHR30435">
    <property type="entry name" value="FLAGELLAR PROTEIN"/>
    <property type="match status" value="1"/>
</dbReference>
<dbReference type="GO" id="GO:0009425">
    <property type="term" value="C:bacterial-type flagellum basal body"/>
    <property type="evidence" value="ECO:0007669"/>
    <property type="project" value="UniProtKB-SubCell"/>
</dbReference>
<keyword evidence="3 4" id="KW-0975">Bacterial flagellum</keyword>
<evidence type="ECO:0000256" key="3">
    <source>
        <dbReference type="ARBA" id="ARBA00023143"/>
    </source>
</evidence>
<evidence type="ECO:0000256" key="2">
    <source>
        <dbReference type="ARBA" id="ARBA00009677"/>
    </source>
</evidence>
<dbReference type="Pfam" id="PF06429">
    <property type="entry name" value="Flg_bbr_C"/>
    <property type="match status" value="1"/>
</dbReference>
<accession>A0A124FYF8</accession>
<comment type="caution">
    <text evidence="6">The sequence shown here is derived from an EMBL/GenBank/DDBJ whole genome shotgun (WGS) entry which is preliminary data.</text>
</comment>
<evidence type="ECO:0000256" key="4">
    <source>
        <dbReference type="RuleBase" id="RU362116"/>
    </source>
</evidence>
<dbReference type="SUPFAM" id="SSF117143">
    <property type="entry name" value="Flagellar hook protein flgE"/>
    <property type="match status" value="1"/>
</dbReference>
<dbReference type="PANTHER" id="PTHR30435:SF1">
    <property type="entry name" value="FLAGELLAR HOOK PROTEIN FLGE"/>
    <property type="match status" value="1"/>
</dbReference>
<keyword evidence="6" id="KW-0969">Cilium</keyword>
<evidence type="ECO:0000259" key="5">
    <source>
        <dbReference type="Pfam" id="PF06429"/>
    </source>
</evidence>